<name>A0AAU8QIN0_BRUSS</name>
<evidence type="ECO:0000256" key="1">
    <source>
        <dbReference type="ARBA" id="ARBA00023122"/>
    </source>
</evidence>
<dbReference type="Gene3D" id="3.10.580.10">
    <property type="entry name" value="CBS-domain"/>
    <property type="match status" value="1"/>
</dbReference>
<dbReference type="KEGG" id="bsw:IY71_06225"/>
<keyword evidence="1 2" id="KW-0129">CBS domain</keyword>
<evidence type="ECO:0000256" key="2">
    <source>
        <dbReference type="PROSITE-ProRule" id="PRU00703"/>
    </source>
</evidence>
<reference evidence="4 5" key="1">
    <citation type="submission" date="2014-07" db="EMBL/GenBank/DDBJ databases">
        <authorList>
            <person name="Ledwaba M.B."/>
            <person name="Mafofo J."/>
            <person name="van Heerden H."/>
        </authorList>
    </citation>
    <scope>NUCLEOTIDE SEQUENCE [LARGE SCALE GENOMIC DNA]</scope>
    <source>
        <strain evidence="4 5">ZW046</strain>
    </source>
</reference>
<dbReference type="InterPro" id="IPR000644">
    <property type="entry name" value="CBS_dom"/>
</dbReference>
<dbReference type="PANTHER" id="PTHR43080:SF2">
    <property type="entry name" value="CBS DOMAIN-CONTAINING PROTEIN"/>
    <property type="match status" value="1"/>
</dbReference>
<dbReference type="Proteomes" id="UP000029248">
    <property type="component" value="Chromosome 1"/>
</dbReference>
<dbReference type="AlphaFoldDB" id="A0AAU8QIN0"/>
<sequence>MTVRSILETKGRDVVVIASADTLSQAVAMLNKHKIGALVVCDEAGHIEGILSERDVVRALAAQESQAMSKSVAEVMTSKVQVCHEHHTINQVMKIMTRSRFRHSRWRKAASLWESFQSVTL</sequence>
<reference evidence="4 5" key="2">
    <citation type="submission" date="2014-09" db="EMBL/GenBank/DDBJ databases">
        <title>Genome announcement of three Brucella strains isolated from bovine in Zimbabwe.</title>
        <authorList>
            <person name="Ledwaba M.M.B."/>
            <person name="Mafofo J.J."/>
            <person name="van Heerden H.H."/>
        </authorList>
    </citation>
    <scope>NUCLEOTIDE SEQUENCE [LARGE SCALE GENOMIC DNA]</scope>
    <source>
        <strain evidence="4 5">ZW046</strain>
    </source>
</reference>
<dbReference type="InterPro" id="IPR051257">
    <property type="entry name" value="Diverse_CBS-Domain"/>
</dbReference>
<dbReference type="InterPro" id="IPR046342">
    <property type="entry name" value="CBS_dom_sf"/>
</dbReference>
<feature type="domain" description="CBS" evidence="3">
    <location>
        <begin position="8"/>
        <end position="68"/>
    </location>
</feature>
<evidence type="ECO:0000313" key="5">
    <source>
        <dbReference type="Proteomes" id="UP000029248"/>
    </source>
</evidence>
<protein>
    <recommendedName>
        <fullName evidence="3">CBS domain-containing protein</fullName>
    </recommendedName>
</protein>
<dbReference type="PANTHER" id="PTHR43080">
    <property type="entry name" value="CBS DOMAIN-CONTAINING PROTEIN CBSX3, MITOCHONDRIAL"/>
    <property type="match status" value="1"/>
</dbReference>
<organism evidence="4 5">
    <name type="scientific">Brucella suis</name>
    <dbReference type="NCBI Taxonomy" id="29461"/>
    <lineage>
        <taxon>Bacteria</taxon>
        <taxon>Pseudomonadati</taxon>
        <taxon>Pseudomonadota</taxon>
        <taxon>Alphaproteobacteria</taxon>
        <taxon>Hyphomicrobiales</taxon>
        <taxon>Brucellaceae</taxon>
        <taxon>Brucella/Ochrobactrum group</taxon>
        <taxon>Brucella</taxon>
    </lineage>
</organism>
<dbReference type="EMBL" id="CP009096">
    <property type="protein sequence ID" value="AIN87506.1"/>
    <property type="molecule type" value="Genomic_DNA"/>
</dbReference>
<evidence type="ECO:0000313" key="4">
    <source>
        <dbReference type="EMBL" id="AIN87506.1"/>
    </source>
</evidence>
<proteinExistence type="predicted"/>
<dbReference type="SUPFAM" id="SSF54631">
    <property type="entry name" value="CBS-domain pair"/>
    <property type="match status" value="1"/>
</dbReference>
<evidence type="ECO:0000259" key="3">
    <source>
        <dbReference type="PROSITE" id="PS51371"/>
    </source>
</evidence>
<dbReference type="PROSITE" id="PS51371">
    <property type="entry name" value="CBS"/>
    <property type="match status" value="1"/>
</dbReference>
<dbReference type="KEGG" id="bsg:IY72_05960"/>
<gene>
    <name evidence="4" type="ORF">IY72_05960</name>
</gene>
<accession>A0AAU8QIN0</accession>
<dbReference type="Pfam" id="PF00571">
    <property type="entry name" value="CBS"/>
    <property type="match status" value="2"/>
</dbReference>
<dbReference type="SMART" id="SM00116">
    <property type="entry name" value="CBS"/>
    <property type="match status" value="1"/>
</dbReference>